<sequence length="228" mass="24415">MSNDDTKRTPGTPEPSAVATFWAVVSASALHGIGSVVTGMPLAPDVARRLLLADRSRELSDILNEARNHLDSLVQLDEVEPLIASISTYVPCSSWTQVLLRDHIVVGLCADFLDEVEPHLGKEFTPPSGTYGPWLGRGTGTRVRWDEELRAQLQAESDDQSADSVFARKLVGEMLSVVQRLAAVHADLTSALTGTSGGELDDLAAINEVLAAVLSKHDERVAGLGLEP</sequence>
<dbReference type="InterPro" id="IPR012347">
    <property type="entry name" value="Ferritin-like"/>
</dbReference>
<dbReference type="EMBL" id="CP015970">
    <property type="protein sequence ID" value="AOZ45820.1"/>
    <property type="molecule type" value="Genomic_DNA"/>
</dbReference>
<keyword evidence="1" id="KW-0472">Membrane</keyword>
<organism evidence="2 4">
    <name type="scientific">Acidipropionibacterium acidipropionici</name>
    <dbReference type="NCBI Taxonomy" id="1748"/>
    <lineage>
        <taxon>Bacteria</taxon>
        <taxon>Bacillati</taxon>
        <taxon>Actinomycetota</taxon>
        <taxon>Actinomycetes</taxon>
        <taxon>Propionibacteriales</taxon>
        <taxon>Propionibacteriaceae</taxon>
        <taxon>Acidipropionibacterium</taxon>
    </lineage>
</organism>
<feature type="transmembrane region" description="Helical" evidence="1">
    <location>
        <begin position="20"/>
        <end position="43"/>
    </location>
</feature>
<dbReference type="Gene3D" id="1.20.1260.10">
    <property type="match status" value="1"/>
</dbReference>
<proteinExistence type="predicted"/>
<dbReference type="AlphaFoldDB" id="A0AAC9FBW7"/>
<reference evidence="2 4" key="2">
    <citation type="submission" date="2016-02" db="EMBL/GenBank/DDBJ databases">
        <title>Complete Genome Sequence of Propionibacterium acidipropionici ATCC 55737.</title>
        <authorList>
            <person name="Luna Flores C.H."/>
            <person name="Nielsen L.K."/>
            <person name="Marcellin E."/>
        </authorList>
    </citation>
    <scope>NUCLEOTIDE SEQUENCE [LARGE SCALE GENOMIC DNA]</scope>
    <source>
        <strain evidence="2 4">ATCC 55737</strain>
    </source>
</reference>
<dbReference type="Proteomes" id="UP000075221">
    <property type="component" value="Chromosome"/>
</dbReference>
<keyword evidence="5" id="KW-1185">Reference proteome</keyword>
<gene>
    <name evidence="3" type="ORF">A8L58_02835</name>
    <name evidence="2" type="ORF">AXH35_01365</name>
</gene>
<dbReference type="Proteomes" id="UP000178666">
    <property type="component" value="Chromosome"/>
</dbReference>
<keyword evidence="1" id="KW-0812">Transmembrane</keyword>
<keyword evidence="1" id="KW-1133">Transmembrane helix</keyword>
<evidence type="ECO:0000256" key="1">
    <source>
        <dbReference type="SAM" id="Phobius"/>
    </source>
</evidence>
<evidence type="ECO:0000313" key="3">
    <source>
        <dbReference type="EMBL" id="AOZ45820.1"/>
    </source>
</evidence>
<reference evidence="3 5" key="1">
    <citation type="journal article" date="2016" name="Plant Dis.">
        <title>Improved production of propionic acid using genome shuffling.</title>
        <authorList>
            <person name="Luna-Flores C.H."/>
            <person name="Palfreyman R.W."/>
            <person name="Kromer J.O."/>
            <person name="Nielsen L.K."/>
            <person name="Marcellin E."/>
        </authorList>
    </citation>
    <scope>NUCLEOTIDE SEQUENCE [LARGE SCALE GENOMIC DNA]</scope>
    <source>
        <strain evidence="3 5">F3E8</strain>
    </source>
</reference>
<name>A0AAC9FBW7_9ACTN</name>
<evidence type="ECO:0000313" key="5">
    <source>
        <dbReference type="Proteomes" id="UP000178666"/>
    </source>
</evidence>
<evidence type="ECO:0000313" key="2">
    <source>
        <dbReference type="EMBL" id="AMS04329.1"/>
    </source>
</evidence>
<evidence type="ECO:0000313" key="4">
    <source>
        <dbReference type="Proteomes" id="UP000075221"/>
    </source>
</evidence>
<accession>A0AAC9FBW7</accession>
<protein>
    <submittedName>
        <fullName evidence="2">Uncharacterized protein</fullName>
    </submittedName>
</protein>
<dbReference type="EMBL" id="CP014352">
    <property type="protein sequence ID" value="AMS04329.1"/>
    <property type="molecule type" value="Genomic_DNA"/>
</dbReference>